<dbReference type="PROSITE" id="PS50157">
    <property type="entry name" value="ZINC_FINGER_C2H2_2"/>
    <property type="match status" value="1"/>
</dbReference>
<keyword evidence="4" id="KW-1185">Reference proteome</keyword>
<dbReference type="SMART" id="SM00355">
    <property type="entry name" value="ZnF_C2H2"/>
    <property type="match status" value="3"/>
</dbReference>
<dbReference type="SUPFAM" id="SSF57667">
    <property type="entry name" value="beta-beta-alpha zinc fingers"/>
    <property type="match status" value="1"/>
</dbReference>
<proteinExistence type="predicted"/>
<feature type="domain" description="C2H2-type" evidence="2">
    <location>
        <begin position="14"/>
        <end position="42"/>
    </location>
</feature>
<organism evidence="3 4">
    <name type="scientific">Cordylochernes scorpioides</name>
    <dbReference type="NCBI Taxonomy" id="51811"/>
    <lineage>
        <taxon>Eukaryota</taxon>
        <taxon>Metazoa</taxon>
        <taxon>Ecdysozoa</taxon>
        <taxon>Arthropoda</taxon>
        <taxon>Chelicerata</taxon>
        <taxon>Arachnida</taxon>
        <taxon>Pseudoscorpiones</taxon>
        <taxon>Cheliferoidea</taxon>
        <taxon>Chernetidae</taxon>
        <taxon>Cordylochernes</taxon>
    </lineage>
</organism>
<dbReference type="Proteomes" id="UP001235939">
    <property type="component" value="Chromosome 03"/>
</dbReference>
<protein>
    <recommendedName>
        <fullName evidence="2">C2H2-type domain-containing protein</fullName>
    </recommendedName>
</protein>
<evidence type="ECO:0000313" key="3">
    <source>
        <dbReference type="EMBL" id="UYV65582.1"/>
    </source>
</evidence>
<sequence length="93" mass="10638">MDNKGLEKPGKQMLTCQNCDQQTSYCNSLKEHKRNKHTDPSLKCKLCKYVAYGEADLKIHTCNESLCCGECGYRTQSRSHLIRHMEVLNTVLS</sequence>
<dbReference type="Gene3D" id="3.30.160.60">
    <property type="entry name" value="Classic Zinc Finger"/>
    <property type="match status" value="1"/>
</dbReference>
<evidence type="ECO:0000313" key="4">
    <source>
        <dbReference type="Proteomes" id="UP001235939"/>
    </source>
</evidence>
<keyword evidence="1" id="KW-0862">Zinc</keyword>
<reference evidence="3 4" key="1">
    <citation type="submission" date="2022-01" db="EMBL/GenBank/DDBJ databases">
        <title>A chromosomal length assembly of Cordylochernes scorpioides.</title>
        <authorList>
            <person name="Zeh D."/>
            <person name="Zeh J."/>
        </authorList>
    </citation>
    <scope>NUCLEOTIDE SEQUENCE [LARGE SCALE GENOMIC DNA]</scope>
    <source>
        <strain evidence="3">IN4F17</strain>
        <tissue evidence="3">Whole Body</tissue>
    </source>
</reference>
<evidence type="ECO:0000259" key="2">
    <source>
        <dbReference type="PROSITE" id="PS50157"/>
    </source>
</evidence>
<dbReference type="InterPro" id="IPR036236">
    <property type="entry name" value="Znf_C2H2_sf"/>
</dbReference>
<gene>
    <name evidence="3" type="ORF">LAZ67_3004776</name>
</gene>
<dbReference type="InterPro" id="IPR013087">
    <property type="entry name" value="Znf_C2H2_type"/>
</dbReference>
<dbReference type="EMBL" id="CP092865">
    <property type="protein sequence ID" value="UYV65582.1"/>
    <property type="molecule type" value="Genomic_DNA"/>
</dbReference>
<name>A0ABY6KCV6_9ARAC</name>
<keyword evidence="1" id="KW-0863">Zinc-finger</keyword>
<evidence type="ECO:0000256" key="1">
    <source>
        <dbReference type="PROSITE-ProRule" id="PRU00042"/>
    </source>
</evidence>
<keyword evidence="1" id="KW-0479">Metal-binding</keyword>
<accession>A0ABY6KCV6</accession>